<comment type="caution">
    <text evidence="2">The sequence shown here is derived from an EMBL/GenBank/DDBJ whole genome shotgun (WGS) entry which is preliminary data.</text>
</comment>
<dbReference type="Gene3D" id="3.90.45.10">
    <property type="entry name" value="Peptide deformylase"/>
    <property type="match status" value="1"/>
</dbReference>
<dbReference type="InterPro" id="IPR023635">
    <property type="entry name" value="Peptide_deformylase"/>
</dbReference>
<reference evidence="9 10" key="3">
    <citation type="submission" date="2018-06" db="EMBL/GenBank/DDBJ databases">
        <authorList>
            <consortium name="Pathogen Informatics"/>
            <person name="Doyle S."/>
        </authorList>
    </citation>
    <scope>NUCLEOTIDE SEQUENCE [LARGE SCALE GENOMIC DNA]</scope>
    <source>
        <strain evidence="4 9">NCTC8181</strain>
        <strain evidence="5 10">NCTC8185</strain>
        <strain evidence="6 11">NCTC9828</strain>
    </source>
</reference>
<dbReference type="PANTHER" id="PTHR10458">
    <property type="entry name" value="PEPTIDE DEFORMYLASE"/>
    <property type="match status" value="1"/>
</dbReference>
<accession>A0A0E1EMQ0</accession>
<dbReference type="EMBL" id="UAVB01000001">
    <property type="protein sequence ID" value="SQA18951.1"/>
    <property type="molecule type" value="Genomic_DNA"/>
</dbReference>
<dbReference type="Proteomes" id="UP000254076">
    <property type="component" value="Unassembled WGS sequence"/>
</dbReference>
<dbReference type="CDD" id="cd00487">
    <property type="entry name" value="Pep_deformylase"/>
    <property type="match status" value="1"/>
</dbReference>
<dbReference type="EMBL" id="UHEQ01000004">
    <property type="protein sequence ID" value="SUN14533.1"/>
    <property type="molecule type" value="Genomic_DNA"/>
</dbReference>
<dbReference type="InterPro" id="IPR036821">
    <property type="entry name" value="Peptide_deformylase_sf"/>
</dbReference>
<dbReference type="RefSeq" id="WP_000594936.1">
    <property type="nucleotide sequence ID" value="NZ_BCNJ01000003.1"/>
</dbReference>
<reference evidence="2 7" key="1">
    <citation type="journal article" date="2015" name="PLoS ONE">
        <title>Genomic analysis reveals the molecular basis for capsule loss in the group B streptococcus population.</title>
        <authorList>
            <consortium name="DEVANI Consortium"/>
            <person name="Rosini R."/>
            <person name="Campisi E."/>
            <person name="De Chiara M."/>
            <person name="Tettelin H."/>
            <person name="Rinaudo D."/>
            <person name="Toniolo C."/>
            <person name="Metruccio M."/>
            <person name="Guidotti S."/>
            <person name="Sorensen U.B."/>
            <person name="Kilian M."/>
            <person name="Ramirez M."/>
            <person name="Janulczyk R."/>
            <person name="Donati C."/>
            <person name="Grandi G."/>
            <person name="Margarit I."/>
        </authorList>
    </citation>
    <scope>NUCLEOTIDE SEQUENCE [LARGE SCALE GENOMIC DNA]</scope>
    <source>
        <strain evidence="2 7">DK-B-USS-215</strain>
    </source>
</reference>
<keyword evidence="2" id="KW-0378">Hydrolase</keyword>
<evidence type="ECO:0000313" key="3">
    <source>
        <dbReference type="EMBL" id="OCM72088.1"/>
    </source>
</evidence>
<dbReference type="NCBIfam" id="NF006670">
    <property type="entry name" value="PRK09218.1"/>
    <property type="match status" value="1"/>
</dbReference>
<comment type="similarity">
    <text evidence="1">Belongs to the polypeptide deformylase family.</text>
</comment>
<evidence type="ECO:0000313" key="6">
    <source>
        <dbReference type="EMBL" id="SUN28924.1"/>
    </source>
</evidence>
<dbReference type="Proteomes" id="UP000035346">
    <property type="component" value="Unassembled WGS sequence"/>
</dbReference>
<dbReference type="Proteomes" id="UP000093122">
    <property type="component" value="Unassembled WGS sequence"/>
</dbReference>
<dbReference type="AlphaFoldDB" id="A0A0E1EMQ0"/>
<proteinExistence type="inferred from homology"/>
<sequence length="136" mass="15510">MIKPIVRDTFFLQQKSQMASRADVSLAKDLQDTLHANQNYCVGMAANMIGSLKRVIIINVGITNLVMFNPVLVAKSDPYETEESCLSLVGCRSTQRYRHITISYRDINWKEQQIKLTDFPAQICQHELDHLEGILI</sequence>
<evidence type="ECO:0000313" key="4">
    <source>
        <dbReference type="EMBL" id="SQA18951.1"/>
    </source>
</evidence>
<evidence type="ECO:0000313" key="7">
    <source>
        <dbReference type="Proteomes" id="UP000035346"/>
    </source>
</evidence>
<dbReference type="Proteomes" id="UP000255140">
    <property type="component" value="Unassembled WGS sequence"/>
</dbReference>
<dbReference type="SUPFAM" id="SSF56420">
    <property type="entry name" value="Peptide deformylase"/>
    <property type="match status" value="1"/>
</dbReference>
<evidence type="ECO:0000313" key="10">
    <source>
        <dbReference type="Proteomes" id="UP000254076"/>
    </source>
</evidence>
<dbReference type="KEGG" id="sage:EN72_07430"/>
<dbReference type="EMBL" id="UHEW01000005">
    <property type="protein sequence ID" value="SUN28924.1"/>
    <property type="molecule type" value="Genomic_DNA"/>
</dbReference>
<protein>
    <submittedName>
        <fullName evidence="2">Peptide deformylase</fullName>
        <ecNumber evidence="2">3.5.1.88</ecNumber>
    </submittedName>
</protein>
<reference evidence="3 8" key="2">
    <citation type="journal article" date="2016" name="Sci. Rep.">
        <title>Serotype IV Streptococcus agalactiae ST-452 has arisen from large genomic recombination events between CC23 and the hypervirulent CC17 lineages.</title>
        <authorList>
            <person name="Campisi E."/>
            <person name="Rinaudo C.D."/>
            <person name="Donati C."/>
            <person name="Barucco M."/>
            <person name="Torricelli G."/>
            <person name="Edwards M.S."/>
            <person name="Baker C.J."/>
            <person name="Margarit I."/>
            <person name="Rosini R."/>
        </authorList>
    </citation>
    <scope>NUCLEOTIDE SEQUENCE [LARGE SCALE GENOMIC DNA]</scope>
    <source>
        <strain evidence="3 8">CZ-PW-140</strain>
    </source>
</reference>
<dbReference type="EMBL" id="LBKL01000091">
    <property type="protein sequence ID" value="KLL35819.1"/>
    <property type="molecule type" value="Genomic_DNA"/>
</dbReference>
<dbReference type="PANTHER" id="PTHR10458:SF22">
    <property type="entry name" value="PEPTIDE DEFORMYLASE"/>
    <property type="match status" value="1"/>
</dbReference>
<evidence type="ECO:0000313" key="5">
    <source>
        <dbReference type="EMBL" id="SUN14533.1"/>
    </source>
</evidence>
<evidence type="ECO:0000256" key="1">
    <source>
        <dbReference type="ARBA" id="ARBA00010759"/>
    </source>
</evidence>
<dbReference type="GO" id="GO:0042586">
    <property type="term" value="F:peptide deformylase activity"/>
    <property type="evidence" value="ECO:0007669"/>
    <property type="project" value="UniProtKB-EC"/>
</dbReference>
<name>A0A0E1EMQ0_STRAG</name>
<evidence type="ECO:0000313" key="2">
    <source>
        <dbReference type="EMBL" id="KLL35819.1"/>
    </source>
</evidence>
<organism evidence="2 7">
    <name type="scientific">Streptococcus agalactiae</name>
    <dbReference type="NCBI Taxonomy" id="1311"/>
    <lineage>
        <taxon>Bacteria</taxon>
        <taxon>Bacillati</taxon>
        <taxon>Bacillota</taxon>
        <taxon>Bacilli</taxon>
        <taxon>Lactobacillales</taxon>
        <taxon>Streptococcaceae</taxon>
        <taxon>Streptococcus</taxon>
    </lineage>
</organism>
<evidence type="ECO:0000313" key="11">
    <source>
        <dbReference type="Proteomes" id="UP000255140"/>
    </source>
</evidence>
<evidence type="ECO:0000313" key="8">
    <source>
        <dbReference type="Proteomes" id="UP000093122"/>
    </source>
</evidence>
<gene>
    <name evidence="4" type="primary">def2</name>
    <name evidence="3" type="ORF">AX245_08375</name>
    <name evidence="4" type="ORF">NCTC8181_02008</name>
    <name evidence="5" type="ORF">NCTC8185_01821</name>
    <name evidence="6" type="ORF">NCTC9828_01190</name>
    <name evidence="2" type="ORF">WA04_09930</name>
</gene>
<dbReference type="PIRSF" id="PIRSF004749">
    <property type="entry name" value="Pep_def"/>
    <property type="match status" value="1"/>
</dbReference>
<dbReference type="PRINTS" id="PR01576">
    <property type="entry name" value="PDEFORMYLASE"/>
</dbReference>
<dbReference type="Pfam" id="PF01327">
    <property type="entry name" value="Pep_deformylase"/>
    <property type="match status" value="1"/>
</dbReference>
<dbReference type="Proteomes" id="UP000250200">
    <property type="component" value="Unassembled WGS sequence"/>
</dbReference>
<dbReference type="EMBL" id="MAWT01000011">
    <property type="protein sequence ID" value="OCM72088.1"/>
    <property type="molecule type" value="Genomic_DNA"/>
</dbReference>
<dbReference type="EC" id="3.5.1.88" evidence="2"/>
<evidence type="ECO:0000313" key="9">
    <source>
        <dbReference type="Proteomes" id="UP000250200"/>
    </source>
</evidence>